<proteinExistence type="inferred from homology"/>
<dbReference type="EC" id="2.7.1.24" evidence="8 9"/>
<dbReference type="GO" id="GO:0005524">
    <property type="term" value="F:ATP binding"/>
    <property type="evidence" value="ECO:0007669"/>
    <property type="project" value="UniProtKB-UniRule"/>
</dbReference>
<evidence type="ECO:0000313" key="11">
    <source>
        <dbReference type="Proteomes" id="UP000029381"/>
    </source>
</evidence>
<keyword evidence="6 8" id="KW-0067">ATP-binding</keyword>
<accession>A0A091C283</accession>
<keyword evidence="2 8" id="KW-0963">Cytoplasm</keyword>
<organism evidence="10 11">
    <name type="scientific">Tetragenococcus muriaticus 3MR10-3</name>
    <dbReference type="NCBI Taxonomy" id="1302648"/>
    <lineage>
        <taxon>Bacteria</taxon>
        <taxon>Bacillati</taxon>
        <taxon>Bacillota</taxon>
        <taxon>Bacilli</taxon>
        <taxon>Lactobacillales</taxon>
        <taxon>Enterococcaceae</taxon>
        <taxon>Tetragenococcus</taxon>
    </lineage>
</organism>
<evidence type="ECO:0000256" key="3">
    <source>
        <dbReference type="ARBA" id="ARBA00022679"/>
    </source>
</evidence>
<name>A0A091C283_9ENTE</name>
<dbReference type="CDD" id="cd02022">
    <property type="entry name" value="DPCK"/>
    <property type="match status" value="1"/>
</dbReference>
<evidence type="ECO:0000256" key="1">
    <source>
        <dbReference type="ARBA" id="ARBA00009018"/>
    </source>
</evidence>
<reference evidence="10 11" key="1">
    <citation type="submission" date="2014-08" db="EMBL/GenBank/DDBJ databases">
        <title>Genome sequence of Tetragenococcus muriaticus.</title>
        <authorList>
            <person name="Chuea-nongthon C."/>
            <person name="Rodtong S."/>
            <person name="Yongsawatdigul J."/>
            <person name="Steele J.L."/>
            <person name="Liu X.-y."/>
            <person name="Speers J."/>
            <person name="Glasner J.D."/>
            <person name="Neeno-Eckwall E.C."/>
        </authorList>
    </citation>
    <scope>NUCLEOTIDE SEQUENCE [LARGE SCALE GENOMIC DNA]</scope>
    <source>
        <strain evidence="10 11">3MR10-3</strain>
    </source>
</reference>
<feature type="binding site" evidence="8">
    <location>
        <begin position="12"/>
        <end position="17"/>
    </location>
    <ligand>
        <name>ATP</name>
        <dbReference type="ChEBI" id="CHEBI:30616"/>
    </ligand>
</feature>
<dbReference type="FunFam" id="3.40.50.300:FF:000991">
    <property type="entry name" value="Dephospho-CoA kinase"/>
    <property type="match status" value="1"/>
</dbReference>
<comment type="catalytic activity">
    <reaction evidence="8">
        <text>3'-dephospho-CoA + ATP = ADP + CoA + H(+)</text>
        <dbReference type="Rhea" id="RHEA:18245"/>
        <dbReference type="ChEBI" id="CHEBI:15378"/>
        <dbReference type="ChEBI" id="CHEBI:30616"/>
        <dbReference type="ChEBI" id="CHEBI:57287"/>
        <dbReference type="ChEBI" id="CHEBI:57328"/>
        <dbReference type="ChEBI" id="CHEBI:456216"/>
        <dbReference type="EC" id="2.7.1.24"/>
    </reaction>
</comment>
<dbReference type="PATRIC" id="fig|1302648.3.peg.1283"/>
<dbReference type="GO" id="GO:0004140">
    <property type="term" value="F:dephospho-CoA kinase activity"/>
    <property type="evidence" value="ECO:0007669"/>
    <property type="project" value="UniProtKB-UniRule"/>
</dbReference>
<dbReference type="Proteomes" id="UP000029381">
    <property type="component" value="Unassembled WGS sequence"/>
</dbReference>
<evidence type="ECO:0000256" key="2">
    <source>
        <dbReference type="ARBA" id="ARBA00022490"/>
    </source>
</evidence>
<comment type="pathway">
    <text evidence="8">Cofactor biosynthesis; coenzyme A biosynthesis; CoA from (R)-pantothenate: step 5/5.</text>
</comment>
<dbReference type="EMBL" id="JPVT01000130">
    <property type="protein sequence ID" value="KFN90815.1"/>
    <property type="molecule type" value="Genomic_DNA"/>
</dbReference>
<dbReference type="GO" id="GO:0005737">
    <property type="term" value="C:cytoplasm"/>
    <property type="evidence" value="ECO:0007669"/>
    <property type="project" value="UniProtKB-SubCell"/>
</dbReference>
<evidence type="ECO:0000256" key="5">
    <source>
        <dbReference type="ARBA" id="ARBA00022777"/>
    </source>
</evidence>
<keyword evidence="7 8" id="KW-0173">Coenzyme A biosynthesis</keyword>
<comment type="subcellular location">
    <subcellularLocation>
        <location evidence="8">Cytoplasm</location>
    </subcellularLocation>
</comment>
<dbReference type="Gene3D" id="3.40.50.300">
    <property type="entry name" value="P-loop containing nucleotide triphosphate hydrolases"/>
    <property type="match status" value="1"/>
</dbReference>
<dbReference type="InterPro" id="IPR027417">
    <property type="entry name" value="P-loop_NTPase"/>
</dbReference>
<evidence type="ECO:0000256" key="4">
    <source>
        <dbReference type="ARBA" id="ARBA00022741"/>
    </source>
</evidence>
<dbReference type="HAMAP" id="MF_00376">
    <property type="entry name" value="Dephospho_CoA_kinase"/>
    <property type="match status" value="1"/>
</dbReference>
<sequence length="198" mass="22303">MSFILGITGGIATGKSTVVDLFKKYNFPVIDADIVAREIVEPGKPALKKIVSNFGEDILLTDGSLNRRRLGQIIFAEPKKRQRLDQLLAPFLQDAIISQIDTATNDSSLVIADIPLLFEAGYEKVVDQVAVVYIPENLQVERLMKRENLTEKEARQKIASQFSIEKKKSRADIIFDNQKEYSSICQKVTSWLKANKFL</sequence>
<dbReference type="SUPFAM" id="SSF52540">
    <property type="entry name" value="P-loop containing nucleoside triphosphate hydrolases"/>
    <property type="match status" value="1"/>
</dbReference>
<dbReference type="RefSeq" id="WP_028789396.1">
    <property type="nucleotide sequence ID" value="NZ_JPVT01000130.1"/>
</dbReference>
<dbReference type="Pfam" id="PF01121">
    <property type="entry name" value="CoaE"/>
    <property type="match status" value="1"/>
</dbReference>
<dbReference type="PROSITE" id="PS51219">
    <property type="entry name" value="DPCK"/>
    <property type="match status" value="1"/>
</dbReference>
<comment type="similarity">
    <text evidence="1 8">Belongs to the CoaE family.</text>
</comment>
<dbReference type="PANTHER" id="PTHR10695:SF46">
    <property type="entry name" value="BIFUNCTIONAL COENZYME A SYNTHASE-RELATED"/>
    <property type="match status" value="1"/>
</dbReference>
<keyword evidence="4 8" id="KW-0547">Nucleotide-binding</keyword>
<evidence type="ECO:0000256" key="6">
    <source>
        <dbReference type="ARBA" id="ARBA00022840"/>
    </source>
</evidence>
<dbReference type="GO" id="GO:0015937">
    <property type="term" value="P:coenzyme A biosynthetic process"/>
    <property type="evidence" value="ECO:0007669"/>
    <property type="project" value="UniProtKB-UniRule"/>
</dbReference>
<evidence type="ECO:0000256" key="7">
    <source>
        <dbReference type="ARBA" id="ARBA00022993"/>
    </source>
</evidence>
<comment type="caution">
    <text evidence="10">The sequence shown here is derived from an EMBL/GenBank/DDBJ whole genome shotgun (WGS) entry which is preliminary data.</text>
</comment>
<protein>
    <recommendedName>
        <fullName evidence="8 9">Dephospho-CoA kinase</fullName>
        <ecNumber evidence="8 9">2.7.1.24</ecNumber>
    </recommendedName>
    <alternativeName>
        <fullName evidence="8">Dephosphocoenzyme A kinase</fullName>
    </alternativeName>
</protein>
<dbReference type="InterPro" id="IPR001977">
    <property type="entry name" value="Depp_CoAkinase"/>
</dbReference>
<dbReference type="AlphaFoldDB" id="A0A091C283"/>
<dbReference type="PANTHER" id="PTHR10695">
    <property type="entry name" value="DEPHOSPHO-COA KINASE-RELATED"/>
    <property type="match status" value="1"/>
</dbReference>
<dbReference type="NCBIfam" id="TIGR00152">
    <property type="entry name" value="dephospho-CoA kinase"/>
    <property type="match status" value="1"/>
</dbReference>
<dbReference type="UniPathway" id="UPA00241">
    <property type="reaction ID" value="UER00356"/>
</dbReference>
<keyword evidence="5 8" id="KW-0418">Kinase</keyword>
<evidence type="ECO:0000313" key="10">
    <source>
        <dbReference type="EMBL" id="KFN90815.1"/>
    </source>
</evidence>
<comment type="function">
    <text evidence="8">Catalyzes the phosphorylation of the 3'-hydroxyl group of dephosphocoenzyme A to form coenzyme A.</text>
</comment>
<keyword evidence="3 8" id="KW-0808">Transferase</keyword>
<gene>
    <name evidence="8" type="primary">coaE</name>
    <name evidence="10" type="ORF">TMU3MR103_1316</name>
</gene>
<keyword evidence="11" id="KW-1185">Reference proteome</keyword>
<evidence type="ECO:0000256" key="8">
    <source>
        <dbReference type="HAMAP-Rule" id="MF_00376"/>
    </source>
</evidence>
<evidence type="ECO:0000256" key="9">
    <source>
        <dbReference type="NCBIfam" id="TIGR00152"/>
    </source>
</evidence>